<reference evidence="4 5" key="1">
    <citation type="submission" date="2022-06" db="EMBL/GenBank/DDBJ databases">
        <title>Rhizosaccharibacter gen. nov. sp. nov. KSS12, endophytic bacteria isolated from sugarcane.</title>
        <authorList>
            <person name="Pitiwittayakul N."/>
        </authorList>
    </citation>
    <scope>NUCLEOTIDE SEQUENCE [LARGE SCALE GENOMIC DNA]</scope>
    <source>
        <strain evidence="4 5">KSS12</strain>
    </source>
</reference>
<keyword evidence="1 3" id="KW-0732">Signal</keyword>
<dbReference type="InterPro" id="IPR004564">
    <property type="entry name" value="OM_lipoprot_carrier_LolA-like"/>
</dbReference>
<evidence type="ECO:0000256" key="2">
    <source>
        <dbReference type="SAM" id="MobiDB-lite"/>
    </source>
</evidence>
<comment type="caution">
    <text evidence="4">The sequence shown here is derived from an EMBL/GenBank/DDBJ whole genome shotgun (WGS) entry which is preliminary data.</text>
</comment>
<gene>
    <name evidence="4" type="ORF">NFI88_01170</name>
</gene>
<dbReference type="RefSeq" id="WP_422918187.1">
    <property type="nucleotide sequence ID" value="NZ_JAMZEJ010000001.1"/>
</dbReference>
<sequence>MRAASIALFAALLMSPAAALAQSSTPGTPVGGPPATLQGAGTGAAAAALTPADRGWVQRVQDTLNGITTLKARFQQIAPDGRRTSGTAWLDRPGRMRFAYDKPSPLLLVAGEGKLVFNDSELKQTTEIPLDKTPLGLLLRPNLSLSGDVTVTGFRHDNGLVQVTVVRTATPGDGSLTLIMSEQPLGLRSWRVVDAQGRETVVDLFDIQLGGALPQNLFDVHIGEQ</sequence>
<dbReference type="Gene3D" id="2.50.20.10">
    <property type="entry name" value="Lipoprotein localisation LolA/LolB/LppX"/>
    <property type="match status" value="1"/>
</dbReference>
<proteinExistence type="predicted"/>
<keyword evidence="5" id="KW-1185">Reference proteome</keyword>
<dbReference type="PANTHER" id="PTHR35869">
    <property type="entry name" value="OUTER-MEMBRANE LIPOPROTEIN CARRIER PROTEIN"/>
    <property type="match status" value="1"/>
</dbReference>
<evidence type="ECO:0000256" key="3">
    <source>
        <dbReference type="SAM" id="SignalP"/>
    </source>
</evidence>
<feature type="region of interest" description="Disordered" evidence="2">
    <location>
        <begin position="22"/>
        <end position="43"/>
    </location>
</feature>
<evidence type="ECO:0000313" key="4">
    <source>
        <dbReference type="EMBL" id="MCQ8239450.1"/>
    </source>
</evidence>
<organism evidence="4 5">
    <name type="scientific">Rhizosaccharibacter radicis</name>
    <dbReference type="NCBI Taxonomy" id="2782605"/>
    <lineage>
        <taxon>Bacteria</taxon>
        <taxon>Pseudomonadati</taxon>
        <taxon>Pseudomonadota</taxon>
        <taxon>Alphaproteobacteria</taxon>
        <taxon>Acetobacterales</taxon>
        <taxon>Acetobacteraceae</taxon>
        <taxon>Rhizosaccharibacter</taxon>
    </lineage>
</organism>
<dbReference type="PANTHER" id="PTHR35869:SF1">
    <property type="entry name" value="OUTER-MEMBRANE LIPOPROTEIN CARRIER PROTEIN"/>
    <property type="match status" value="1"/>
</dbReference>
<feature type="signal peptide" evidence="3">
    <location>
        <begin position="1"/>
        <end position="21"/>
    </location>
</feature>
<dbReference type="Proteomes" id="UP001524547">
    <property type="component" value="Unassembled WGS sequence"/>
</dbReference>
<evidence type="ECO:0000313" key="5">
    <source>
        <dbReference type="Proteomes" id="UP001524547"/>
    </source>
</evidence>
<keyword evidence="4" id="KW-0449">Lipoprotein</keyword>
<dbReference type="EMBL" id="JAMZEJ010000001">
    <property type="protein sequence ID" value="MCQ8239450.1"/>
    <property type="molecule type" value="Genomic_DNA"/>
</dbReference>
<accession>A0ABT1VTE8</accession>
<dbReference type="CDD" id="cd16325">
    <property type="entry name" value="LolA"/>
    <property type="match status" value="1"/>
</dbReference>
<name>A0ABT1VTE8_9PROT</name>
<dbReference type="Pfam" id="PF03548">
    <property type="entry name" value="LolA"/>
    <property type="match status" value="1"/>
</dbReference>
<dbReference type="SUPFAM" id="SSF89392">
    <property type="entry name" value="Prokaryotic lipoproteins and lipoprotein localization factors"/>
    <property type="match status" value="1"/>
</dbReference>
<feature type="chain" id="PRO_5047450741" evidence="3">
    <location>
        <begin position="22"/>
        <end position="225"/>
    </location>
</feature>
<dbReference type="InterPro" id="IPR029046">
    <property type="entry name" value="LolA/LolB/LppX"/>
</dbReference>
<protein>
    <submittedName>
        <fullName evidence="4">Outer membrane lipoprotein carrier protein LolA</fullName>
    </submittedName>
</protein>
<evidence type="ECO:0000256" key="1">
    <source>
        <dbReference type="ARBA" id="ARBA00022729"/>
    </source>
</evidence>